<dbReference type="Proteomes" id="UP001177021">
    <property type="component" value="Unassembled WGS sequence"/>
</dbReference>
<dbReference type="EMBL" id="CASHSV030000409">
    <property type="protein sequence ID" value="CAJ2663975.1"/>
    <property type="molecule type" value="Genomic_DNA"/>
</dbReference>
<sequence length="482" mass="52291">MTDILSIGFIFIITAAILTTAAASPLALTLERAFPSNNGIDLDQLRARDTTRHGRILKSSKDVVHFEVYGNSQLPLLGLYYTNISLGTPPVEFHVQIDTGSDVTWVSCSSCNGCPQTSGLEIELKFFEPKHSSTSSSIPCSDQRCNTGTCQNNQCYYNLKYGIDGGPLLGTSGYYMSDRLHLDTISEGAVTKISSAPIVFGCSNYMSGYLSESEKALDGIIGLGHQDISVIYQLSAQGVTTRVFSHCLSGDIVGGGTLVMGEIVEADIVYTSLDLSQRHYNLNLESISVNGWALQIDASVFATSKDRGTIVDSGTTLAYLAEEAYDPFVDAITTAIPQSVHTVSFKGYQCFVTPDSVTDIFPKVSLNFAGGVSLNLRPQDYLIQQNPINNGVAVWCIGFLKIKGQGTTILGDLVLKDKIFVYDLDGQRIGWADYNCSLPINVSTTIGTGRHVNTGKISRSSCLEDGIITSFFVTLIFWFMFL</sequence>
<evidence type="ECO:0000313" key="2">
    <source>
        <dbReference type="Proteomes" id="UP001177021"/>
    </source>
</evidence>
<name>A0ACB0L3K5_TRIPR</name>
<keyword evidence="2" id="KW-1185">Reference proteome</keyword>
<evidence type="ECO:0000313" key="1">
    <source>
        <dbReference type="EMBL" id="CAJ2663975.1"/>
    </source>
</evidence>
<accession>A0ACB0L3K5</accession>
<proteinExistence type="predicted"/>
<organism evidence="1 2">
    <name type="scientific">Trifolium pratense</name>
    <name type="common">Red clover</name>
    <dbReference type="NCBI Taxonomy" id="57577"/>
    <lineage>
        <taxon>Eukaryota</taxon>
        <taxon>Viridiplantae</taxon>
        <taxon>Streptophyta</taxon>
        <taxon>Embryophyta</taxon>
        <taxon>Tracheophyta</taxon>
        <taxon>Spermatophyta</taxon>
        <taxon>Magnoliopsida</taxon>
        <taxon>eudicotyledons</taxon>
        <taxon>Gunneridae</taxon>
        <taxon>Pentapetalae</taxon>
        <taxon>rosids</taxon>
        <taxon>fabids</taxon>
        <taxon>Fabales</taxon>
        <taxon>Fabaceae</taxon>
        <taxon>Papilionoideae</taxon>
        <taxon>50 kb inversion clade</taxon>
        <taxon>NPAAA clade</taxon>
        <taxon>Hologalegina</taxon>
        <taxon>IRL clade</taxon>
        <taxon>Trifolieae</taxon>
        <taxon>Trifolium</taxon>
    </lineage>
</organism>
<protein>
    <submittedName>
        <fullName evidence="1">Uncharacterized protein</fullName>
    </submittedName>
</protein>
<gene>
    <name evidence="1" type="ORF">MILVUS5_LOCUS29303</name>
</gene>
<reference evidence="1" key="1">
    <citation type="submission" date="2023-10" db="EMBL/GenBank/DDBJ databases">
        <authorList>
            <person name="Rodriguez Cubillos JULIANA M."/>
            <person name="De Vega J."/>
        </authorList>
    </citation>
    <scope>NUCLEOTIDE SEQUENCE</scope>
</reference>
<comment type="caution">
    <text evidence="1">The sequence shown here is derived from an EMBL/GenBank/DDBJ whole genome shotgun (WGS) entry which is preliminary data.</text>
</comment>